<keyword evidence="3" id="KW-0547">Nucleotide-binding</keyword>
<dbReference type="CDD" id="cd03257">
    <property type="entry name" value="ABC_NikE_OppD_transporters"/>
    <property type="match status" value="1"/>
</dbReference>
<dbReference type="Proteomes" id="UP000318864">
    <property type="component" value="Unassembled WGS sequence"/>
</dbReference>
<dbReference type="InterPro" id="IPR027417">
    <property type="entry name" value="P-loop_NTPase"/>
</dbReference>
<dbReference type="SMART" id="SM00382">
    <property type="entry name" value="AAA"/>
    <property type="match status" value="1"/>
</dbReference>
<dbReference type="Pfam" id="PF00005">
    <property type="entry name" value="ABC_tran"/>
    <property type="match status" value="1"/>
</dbReference>
<accession>A0A4S3TK80</accession>
<dbReference type="Pfam" id="PF08352">
    <property type="entry name" value="oligo_HPY"/>
    <property type="match status" value="1"/>
</dbReference>
<sequence length="428" mass="46372">MTDPLLQASDLSAHYTTTDGFLERLLGIGDTVRAVDGVDLELSAGETLGLVGESGCGKTTLAQTLVGLREPTSGSVTYRDKPLAAWSRAALRTNVQYLFQDPLASLNPQQPVTDIVSEPLAIHDIVPADRRDDRVATLLERVGLDPLTANRYPHAFSGGQRQRIALARALAVEPELLVCDEPVSALDASEQARICNLLADLQDEFGLSYLVVSHDLSVVEHVADRIAVMYLGEIVDIGPSDALFEDAAHPYTEALLSAIPEPDPCWTGERIVLEGDVPSPIDPPAGCRFHTRCPVVIPPDEFDLEPAAFRSMLTLRKRLEVGEDDWLESLVPRDGRHGDTATGTTEAIRDRFDIPSPLADPEAEAILERALEAIVAGNVGGASEQLGAAFETPCETIEPELQAEGDHRVACHRFDDDRAGDRRSRPSE</sequence>
<dbReference type="Gene3D" id="3.40.50.300">
    <property type="entry name" value="P-loop containing nucleotide triphosphate hydrolases"/>
    <property type="match status" value="1"/>
</dbReference>
<dbReference type="SUPFAM" id="SSF52540">
    <property type="entry name" value="P-loop containing nucleoside triphosphate hydrolases"/>
    <property type="match status" value="1"/>
</dbReference>
<dbReference type="OrthoDB" id="18209at2157"/>
<dbReference type="PROSITE" id="PS00211">
    <property type="entry name" value="ABC_TRANSPORTER_1"/>
    <property type="match status" value="1"/>
</dbReference>
<evidence type="ECO:0000313" key="6">
    <source>
        <dbReference type="EMBL" id="THE64416.1"/>
    </source>
</evidence>
<dbReference type="RefSeq" id="WP_141465202.1">
    <property type="nucleotide sequence ID" value="NZ_RBZW01000033.1"/>
</dbReference>
<keyword evidence="4 6" id="KW-0067">ATP-binding</keyword>
<comment type="similarity">
    <text evidence="1">Belongs to the ABC transporter superfamily.</text>
</comment>
<dbReference type="GO" id="GO:0055085">
    <property type="term" value="P:transmembrane transport"/>
    <property type="evidence" value="ECO:0007669"/>
    <property type="project" value="UniProtKB-ARBA"/>
</dbReference>
<protein>
    <submittedName>
        <fullName evidence="6">ATP-binding cassette domain-containing protein</fullName>
    </submittedName>
</protein>
<keyword evidence="2" id="KW-0813">Transport</keyword>
<evidence type="ECO:0000256" key="4">
    <source>
        <dbReference type="ARBA" id="ARBA00022840"/>
    </source>
</evidence>
<dbReference type="PROSITE" id="PS50893">
    <property type="entry name" value="ABC_TRANSPORTER_2"/>
    <property type="match status" value="1"/>
</dbReference>
<dbReference type="InterPro" id="IPR013563">
    <property type="entry name" value="Oligopep_ABC_C"/>
</dbReference>
<evidence type="ECO:0000256" key="2">
    <source>
        <dbReference type="ARBA" id="ARBA00022448"/>
    </source>
</evidence>
<dbReference type="AlphaFoldDB" id="A0A4S3TK80"/>
<feature type="domain" description="ABC transporter" evidence="5">
    <location>
        <begin position="6"/>
        <end position="256"/>
    </location>
</feature>
<comment type="caution">
    <text evidence="6">The sequence shown here is derived from an EMBL/GenBank/DDBJ whole genome shotgun (WGS) entry which is preliminary data.</text>
</comment>
<evidence type="ECO:0000256" key="3">
    <source>
        <dbReference type="ARBA" id="ARBA00022741"/>
    </source>
</evidence>
<dbReference type="GO" id="GO:0015833">
    <property type="term" value="P:peptide transport"/>
    <property type="evidence" value="ECO:0007669"/>
    <property type="project" value="InterPro"/>
</dbReference>
<keyword evidence="7" id="KW-1185">Reference proteome</keyword>
<evidence type="ECO:0000256" key="1">
    <source>
        <dbReference type="ARBA" id="ARBA00005417"/>
    </source>
</evidence>
<reference evidence="6 7" key="1">
    <citation type="submission" date="2018-10" db="EMBL/GenBank/DDBJ databases">
        <title>Natronolimnobius sp. XQ-INN 246 isolated from Inner Mongolia Autonomous Region of China.</title>
        <authorList>
            <person name="Xue Q."/>
        </authorList>
    </citation>
    <scope>NUCLEOTIDE SEQUENCE [LARGE SCALE GENOMIC DNA]</scope>
    <source>
        <strain evidence="6 7">XQ-INN 246</strain>
    </source>
</reference>
<dbReference type="PANTHER" id="PTHR43776:SF7">
    <property type="entry name" value="D,D-DIPEPTIDE TRANSPORT ATP-BINDING PROTEIN DDPF-RELATED"/>
    <property type="match status" value="1"/>
</dbReference>
<proteinExistence type="inferred from homology"/>
<evidence type="ECO:0000313" key="7">
    <source>
        <dbReference type="Proteomes" id="UP000318864"/>
    </source>
</evidence>
<dbReference type="GO" id="GO:0016887">
    <property type="term" value="F:ATP hydrolysis activity"/>
    <property type="evidence" value="ECO:0007669"/>
    <property type="project" value="InterPro"/>
</dbReference>
<dbReference type="GO" id="GO:0005524">
    <property type="term" value="F:ATP binding"/>
    <property type="evidence" value="ECO:0007669"/>
    <property type="project" value="UniProtKB-KW"/>
</dbReference>
<dbReference type="EMBL" id="RBZW01000033">
    <property type="protein sequence ID" value="THE64416.1"/>
    <property type="molecule type" value="Genomic_DNA"/>
</dbReference>
<dbReference type="FunFam" id="3.40.50.300:FF:000016">
    <property type="entry name" value="Oligopeptide ABC transporter ATP-binding component"/>
    <property type="match status" value="1"/>
</dbReference>
<dbReference type="InterPro" id="IPR003439">
    <property type="entry name" value="ABC_transporter-like_ATP-bd"/>
</dbReference>
<organism evidence="6 7">
    <name type="scientific">Salinadaptatus halalkaliphilus</name>
    <dbReference type="NCBI Taxonomy" id="2419781"/>
    <lineage>
        <taxon>Archaea</taxon>
        <taxon>Methanobacteriati</taxon>
        <taxon>Methanobacteriota</taxon>
        <taxon>Stenosarchaea group</taxon>
        <taxon>Halobacteria</taxon>
        <taxon>Halobacteriales</taxon>
        <taxon>Natrialbaceae</taxon>
        <taxon>Salinadaptatus</taxon>
    </lineage>
</organism>
<dbReference type="InterPro" id="IPR017871">
    <property type="entry name" value="ABC_transporter-like_CS"/>
</dbReference>
<name>A0A4S3TK80_9EURY</name>
<gene>
    <name evidence="6" type="ORF">D8Y22_13475</name>
</gene>
<dbReference type="NCBIfam" id="TIGR01727">
    <property type="entry name" value="oligo_HPY"/>
    <property type="match status" value="1"/>
</dbReference>
<dbReference type="InterPro" id="IPR003593">
    <property type="entry name" value="AAA+_ATPase"/>
</dbReference>
<dbReference type="InterPro" id="IPR050319">
    <property type="entry name" value="ABC_transp_ATP-bind"/>
</dbReference>
<evidence type="ECO:0000259" key="5">
    <source>
        <dbReference type="PROSITE" id="PS50893"/>
    </source>
</evidence>
<dbReference type="PANTHER" id="PTHR43776">
    <property type="entry name" value="TRANSPORT ATP-BINDING PROTEIN"/>
    <property type="match status" value="1"/>
</dbReference>